<evidence type="ECO:0000313" key="2">
    <source>
        <dbReference type="Proteomes" id="UP000784294"/>
    </source>
</evidence>
<comment type="caution">
    <text evidence="1">The sequence shown here is derived from an EMBL/GenBank/DDBJ whole genome shotgun (WGS) entry which is preliminary data.</text>
</comment>
<organism evidence="1 2">
    <name type="scientific">Protopolystoma xenopodis</name>
    <dbReference type="NCBI Taxonomy" id="117903"/>
    <lineage>
        <taxon>Eukaryota</taxon>
        <taxon>Metazoa</taxon>
        <taxon>Spiralia</taxon>
        <taxon>Lophotrochozoa</taxon>
        <taxon>Platyhelminthes</taxon>
        <taxon>Monogenea</taxon>
        <taxon>Polyopisthocotylea</taxon>
        <taxon>Polystomatidea</taxon>
        <taxon>Polystomatidae</taxon>
        <taxon>Protopolystoma</taxon>
    </lineage>
</organism>
<proteinExistence type="predicted"/>
<gene>
    <name evidence="1" type="ORF">PXEA_LOCUS4820</name>
</gene>
<dbReference type="AlphaFoldDB" id="A0A448WGY4"/>
<accession>A0A448WGY4</accession>
<reference evidence="1" key="1">
    <citation type="submission" date="2018-11" db="EMBL/GenBank/DDBJ databases">
        <authorList>
            <consortium name="Pathogen Informatics"/>
        </authorList>
    </citation>
    <scope>NUCLEOTIDE SEQUENCE</scope>
</reference>
<sequence length="93" mass="10502">MKGLGCCLTIFAVPATRQALFAICLQFSFVPQFDFIPFIRPRYYARIVAVASFSPYRCGDDAIYSVGQLHFRIIYGRPDCILKLSGLRDCGRV</sequence>
<evidence type="ECO:0000313" key="1">
    <source>
        <dbReference type="EMBL" id="VEL11380.1"/>
    </source>
</evidence>
<keyword evidence="2" id="KW-1185">Reference proteome</keyword>
<dbReference type="EMBL" id="CAAALY010011645">
    <property type="protein sequence ID" value="VEL11380.1"/>
    <property type="molecule type" value="Genomic_DNA"/>
</dbReference>
<name>A0A448WGY4_9PLAT</name>
<dbReference type="Proteomes" id="UP000784294">
    <property type="component" value="Unassembled WGS sequence"/>
</dbReference>
<protein>
    <submittedName>
        <fullName evidence="1">Uncharacterized protein</fullName>
    </submittedName>
</protein>